<name>A0ABT7I9M0_9GAMM</name>
<organism evidence="2 3">
    <name type="scientific">Marinobacter azerbaijanicus</name>
    <dbReference type="NCBI Taxonomy" id="3050455"/>
    <lineage>
        <taxon>Bacteria</taxon>
        <taxon>Pseudomonadati</taxon>
        <taxon>Pseudomonadota</taxon>
        <taxon>Gammaproteobacteria</taxon>
        <taxon>Pseudomonadales</taxon>
        <taxon>Marinobacteraceae</taxon>
        <taxon>Marinobacter</taxon>
    </lineage>
</organism>
<dbReference type="RefSeq" id="WP_285389927.1">
    <property type="nucleotide sequence ID" value="NZ_JASSVS010000003.1"/>
</dbReference>
<reference evidence="2 3" key="1">
    <citation type="submission" date="2023-06" db="EMBL/GenBank/DDBJ databases">
        <title>Marinobacter azerbaijanicus a moderately halophilic, isolated from Urmia Lake in Azerbaijan region of Iran.</title>
        <authorList>
            <person name="Sanchez-Porro C."/>
            <person name="Aghdam E.M."/>
            <person name="Saheb S.M."/>
            <person name="Tarhriz V."/>
            <person name="Kazemi E."/>
            <person name="Ammozegar M.A."/>
            <person name="Ventosa A."/>
            <person name="Hejazi M.S."/>
        </authorList>
    </citation>
    <scope>NUCLEOTIDE SEQUENCE [LARGE SCALE GENOMIC DNA]</scope>
    <source>
        <strain evidence="2 3">TBZ242</strain>
    </source>
</reference>
<dbReference type="InterPro" id="IPR036291">
    <property type="entry name" value="NAD(P)-bd_dom_sf"/>
</dbReference>
<dbReference type="SMART" id="SM00881">
    <property type="entry name" value="CoA_binding"/>
    <property type="match status" value="1"/>
</dbReference>
<evidence type="ECO:0000259" key="1">
    <source>
        <dbReference type="SMART" id="SM00881"/>
    </source>
</evidence>
<accession>A0ABT7I9M0</accession>
<dbReference type="SUPFAM" id="SSF51735">
    <property type="entry name" value="NAD(P)-binding Rossmann-fold domains"/>
    <property type="match status" value="1"/>
</dbReference>
<dbReference type="Gene3D" id="3.40.50.720">
    <property type="entry name" value="NAD(P)-binding Rossmann-like Domain"/>
    <property type="match status" value="1"/>
</dbReference>
<dbReference type="PANTHER" id="PTHR33303:SF2">
    <property type="entry name" value="COA-BINDING DOMAIN-CONTAINING PROTEIN"/>
    <property type="match status" value="1"/>
</dbReference>
<evidence type="ECO:0000313" key="3">
    <source>
        <dbReference type="Proteomes" id="UP001227964"/>
    </source>
</evidence>
<keyword evidence="3" id="KW-1185">Reference proteome</keyword>
<dbReference type="InterPro" id="IPR003781">
    <property type="entry name" value="CoA-bd"/>
</dbReference>
<dbReference type="EMBL" id="JASSVS010000003">
    <property type="protein sequence ID" value="MDL0430846.1"/>
    <property type="molecule type" value="Genomic_DNA"/>
</dbReference>
<dbReference type="Proteomes" id="UP001227964">
    <property type="component" value="Unassembled WGS sequence"/>
</dbReference>
<feature type="domain" description="CoA-binding" evidence="1">
    <location>
        <begin position="13"/>
        <end position="107"/>
    </location>
</feature>
<dbReference type="Pfam" id="PF13380">
    <property type="entry name" value="CoA_binding_2"/>
    <property type="match status" value="1"/>
</dbReference>
<protein>
    <submittedName>
        <fullName evidence="2">CoA-binding protein</fullName>
    </submittedName>
</protein>
<dbReference type="PANTHER" id="PTHR33303">
    <property type="entry name" value="CYTOPLASMIC PROTEIN-RELATED"/>
    <property type="match status" value="1"/>
</dbReference>
<proteinExistence type="predicted"/>
<gene>
    <name evidence="2" type="ORF">QPM17_06910</name>
</gene>
<sequence length="146" mass="15930">MSRNTPEQLRRILETVHTIALVGASDKPNRPSHEVMAYLQGRGYRVIPVNPRLAGKTILGETVYPDLASVPSPVDMADLFLAPERTDPVIDAALDRDIPVIWMQLGVINEEGALRAEASGATVVMDRCPKQEIPRLGVPPARQTTA</sequence>
<comment type="caution">
    <text evidence="2">The sequence shown here is derived from an EMBL/GenBank/DDBJ whole genome shotgun (WGS) entry which is preliminary data.</text>
</comment>
<evidence type="ECO:0000313" key="2">
    <source>
        <dbReference type="EMBL" id="MDL0430846.1"/>
    </source>
</evidence>